<gene>
    <name evidence="2" type="ORF">FRZ54_10130</name>
</gene>
<sequence length="94" mass="10443">MEINKMAEVAVLLQNCNMTTPANSKSKPSPSDTPSRRPNDEGHKSVQKPEDKVYHADRPHGGQIAKKHEKEEQPVHPVNDPPNEKGMDKGQVQP</sequence>
<dbReference type="KEGG" id="mgin:FRZ54_10130"/>
<organism evidence="2 3">
    <name type="scientific">Mucilaginibacter ginsenosidivorans</name>
    <dbReference type="NCBI Taxonomy" id="398053"/>
    <lineage>
        <taxon>Bacteria</taxon>
        <taxon>Pseudomonadati</taxon>
        <taxon>Bacteroidota</taxon>
        <taxon>Sphingobacteriia</taxon>
        <taxon>Sphingobacteriales</taxon>
        <taxon>Sphingobacteriaceae</taxon>
        <taxon>Mucilaginibacter</taxon>
    </lineage>
</organism>
<dbReference type="Proteomes" id="UP000321479">
    <property type="component" value="Chromosome"/>
</dbReference>
<feature type="compositionally biased region" description="Basic and acidic residues" evidence="1">
    <location>
        <begin position="34"/>
        <end position="74"/>
    </location>
</feature>
<evidence type="ECO:0000313" key="3">
    <source>
        <dbReference type="Proteomes" id="UP000321479"/>
    </source>
</evidence>
<dbReference type="RefSeq" id="WP_147031495.1">
    <property type="nucleotide sequence ID" value="NZ_CP042436.1"/>
</dbReference>
<dbReference type="OrthoDB" id="800045at2"/>
<accession>A0A5B8UVI4</accession>
<reference evidence="2 3" key="1">
    <citation type="journal article" date="2017" name="Curr. Microbiol.">
        <title>Mucilaginibacter ginsenosidivorans sp. nov., Isolated from Soil of Ginseng Field.</title>
        <authorList>
            <person name="Kim M.M."/>
            <person name="Siddiqi M.Z."/>
            <person name="Im W.T."/>
        </authorList>
    </citation>
    <scope>NUCLEOTIDE SEQUENCE [LARGE SCALE GENOMIC DNA]</scope>
    <source>
        <strain evidence="2 3">Gsoil 3017</strain>
    </source>
</reference>
<evidence type="ECO:0000313" key="2">
    <source>
        <dbReference type="EMBL" id="QEC62919.1"/>
    </source>
</evidence>
<evidence type="ECO:0000256" key="1">
    <source>
        <dbReference type="SAM" id="MobiDB-lite"/>
    </source>
</evidence>
<feature type="compositionally biased region" description="Low complexity" evidence="1">
    <location>
        <begin position="23"/>
        <end position="33"/>
    </location>
</feature>
<protein>
    <submittedName>
        <fullName evidence="2">Uncharacterized protein</fullName>
    </submittedName>
</protein>
<feature type="region of interest" description="Disordered" evidence="1">
    <location>
        <begin position="15"/>
        <end position="94"/>
    </location>
</feature>
<name>A0A5B8UVI4_9SPHI</name>
<proteinExistence type="predicted"/>
<dbReference type="AlphaFoldDB" id="A0A5B8UVI4"/>
<dbReference type="EMBL" id="CP042436">
    <property type="protein sequence ID" value="QEC62919.1"/>
    <property type="molecule type" value="Genomic_DNA"/>
</dbReference>
<keyword evidence="3" id="KW-1185">Reference proteome</keyword>